<dbReference type="InterPro" id="IPR000160">
    <property type="entry name" value="GGDEF_dom"/>
</dbReference>
<keyword evidence="1" id="KW-1133">Transmembrane helix</keyword>
<protein>
    <submittedName>
        <fullName evidence="4">Sensor domain-containing phosphodiesterase</fullName>
    </submittedName>
</protein>
<dbReference type="Pfam" id="PF00990">
    <property type="entry name" value="GGDEF"/>
    <property type="match status" value="1"/>
</dbReference>
<dbReference type="InterPro" id="IPR035919">
    <property type="entry name" value="EAL_sf"/>
</dbReference>
<dbReference type="PANTHER" id="PTHR33121">
    <property type="entry name" value="CYCLIC DI-GMP PHOSPHODIESTERASE PDEF"/>
    <property type="match status" value="1"/>
</dbReference>
<dbReference type="PROSITE" id="PS50883">
    <property type="entry name" value="EAL"/>
    <property type="match status" value="1"/>
</dbReference>
<evidence type="ECO:0000313" key="4">
    <source>
        <dbReference type="EMBL" id="QGT50817.1"/>
    </source>
</evidence>
<organism evidence="4">
    <name type="scientific">uncultured Elusimicrobia bacterium</name>
    <dbReference type="NCBI Taxonomy" id="699876"/>
    <lineage>
        <taxon>Bacteria</taxon>
        <taxon>Pseudomonadati</taxon>
        <taxon>Elusimicrobiota</taxon>
        <taxon>Elusimicrobia</taxon>
        <taxon>environmental samples</taxon>
    </lineage>
</organism>
<dbReference type="CDD" id="cd01949">
    <property type="entry name" value="GGDEF"/>
    <property type="match status" value="1"/>
</dbReference>
<dbReference type="InterPro" id="IPR029787">
    <property type="entry name" value="Nucleotide_cyclase"/>
</dbReference>
<reference evidence="4" key="1">
    <citation type="journal article" date="2020" name="J. ISSAAS">
        <title>Lactobacilli and other gastrointestinal microbiota of Peromyscus leucopus, reservoir host for agents of Lyme disease and other zoonoses in North America.</title>
        <authorList>
            <person name="Milovic A."/>
            <person name="Bassam K."/>
            <person name="Shao H."/>
            <person name="Chatzistamou I."/>
            <person name="Tufts D.M."/>
            <person name="Diuk-Wasser M."/>
            <person name="Barbour A.G."/>
        </authorList>
    </citation>
    <scope>NUCLEOTIDE SEQUENCE</scope>
    <source>
        <strain evidence="4">LL30</strain>
    </source>
</reference>
<keyword evidence="1" id="KW-0812">Transmembrane</keyword>
<evidence type="ECO:0000256" key="1">
    <source>
        <dbReference type="SAM" id="Phobius"/>
    </source>
</evidence>
<accession>A0A650ELX0</accession>
<dbReference type="GO" id="GO:0071111">
    <property type="term" value="F:cyclic-guanylate-specific phosphodiesterase activity"/>
    <property type="evidence" value="ECO:0007669"/>
    <property type="project" value="InterPro"/>
</dbReference>
<dbReference type="NCBIfam" id="TIGR00254">
    <property type="entry name" value="GGDEF"/>
    <property type="match status" value="1"/>
</dbReference>
<keyword evidence="1" id="KW-0472">Membrane</keyword>
<gene>
    <name evidence="4" type="ORF">Elusimicrob2101_0800</name>
</gene>
<evidence type="ECO:0000259" key="2">
    <source>
        <dbReference type="PROSITE" id="PS50883"/>
    </source>
</evidence>
<proteinExistence type="predicted"/>
<dbReference type="InterPro" id="IPR001633">
    <property type="entry name" value="EAL_dom"/>
</dbReference>
<sequence>MFVLILLGAVVIASGVTLYWQHVEKVLEQDLKNHVEAAGEESADDFNRLMFADLQTLRSVGLSAEVFYPWQDSSQIEQFLKVQTQHNAFKFLGIITTDGKLFMSRQKKLTSAFTAGVLARTLERGDYLSAEPVRDPVDREKVLVESVLLHKDGVPVGALFAFLPLERFDPMLSLAALGDMGFSLIIRRDGTVVLGNSVPVGANAFDLLDRARFAKKGRSVASIRSAMTRDEHALADYRLDNARRFLHFMPLHMNDWYMFSILPTAFVEQQARRLAWTSLGLVGFIAAIFVGLICCLFRVRSASNRRLFATAYIDPLTGADNFNSMGEQFTDRLAGLNGKAALVVFDIVKFKVINDLHGYERGNKVLQRVADVLRENMRPGEFFCRSSADNFIMLLSYDDRRKFRTRLVLLATQIRRDCTVSSSCLMVDSAFGVYEITEDIPFYIMLDRTHLALENAKKISGDKIQFYDEADLRRIVAEKQIESTMEEALERGDFSVYLQPKCDFSTGRMVGAEALVRWNKGDSGLVRPDDFIPIFEKNGFILRLDMFILEQVVSLLAQWKQRGLKQVPIAVNFSRLHLNDSRYIPQMTRLVDKYGVPHNLIEVELTENVIFNNLECAQNVIRGLHRKGFSVAMDDFGSGYSSLNVLKNLQFDGIKMDKEFLDGFEKNANAKKVIEGAVDMIKSLGVKVIAEGVETQEQADFLRETGCDVAQGYLFSKPMSVEAFEEWLKEDN</sequence>
<dbReference type="SUPFAM" id="SSF55073">
    <property type="entry name" value="Nucleotide cyclase"/>
    <property type="match status" value="1"/>
</dbReference>
<dbReference type="InterPro" id="IPR050706">
    <property type="entry name" value="Cyclic-di-GMP_PDE-like"/>
</dbReference>
<dbReference type="Gene3D" id="3.30.450.20">
    <property type="entry name" value="PAS domain"/>
    <property type="match status" value="1"/>
</dbReference>
<dbReference type="Pfam" id="PF00563">
    <property type="entry name" value="EAL"/>
    <property type="match status" value="1"/>
</dbReference>
<dbReference type="EMBL" id="MN577572">
    <property type="protein sequence ID" value="QGT50817.1"/>
    <property type="molecule type" value="Genomic_DNA"/>
</dbReference>
<dbReference type="PANTHER" id="PTHR33121:SF79">
    <property type="entry name" value="CYCLIC DI-GMP PHOSPHODIESTERASE PDED-RELATED"/>
    <property type="match status" value="1"/>
</dbReference>
<dbReference type="SMART" id="SM00267">
    <property type="entry name" value="GGDEF"/>
    <property type="match status" value="1"/>
</dbReference>
<dbReference type="InterPro" id="IPR043128">
    <property type="entry name" value="Rev_trsase/Diguanyl_cyclase"/>
</dbReference>
<dbReference type="CDD" id="cd01948">
    <property type="entry name" value="EAL"/>
    <property type="match status" value="1"/>
</dbReference>
<dbReference type="Gene3D" id="3.30.70.270">
    <property type="match status" value="1"/>
</dbReference>
<feature type="domain" description="EAL" evidence="2">
    <location>
        <begin position="478"/>
        <end position="732"/>
    </location>
</feature>
<dbReference type="AlphaFoldDB" id="A0A650ELX0"/>
<dbReference type="PROSITE" id="PS50887">
    <property type="entry name" value="GGDEF"/>
    <property type="match status" value="1"/>
</dbReference>
<dbReference type="SMART" id="SM00052">
    <property type="entry name" value="EAL"/>
    <property type="match status" value="1"/>
</dbReference>
<evidence type="ECO:0000259" key="3">
    <source>
        <dbReference type="PROSITE" id="PS50887"/>
    </source>
</evidence>
<dbReference type="Gene3D" id="3.20.20.450">
    <property type="entry name" value="EAL domain"/>
    <property type="match status" value="1"/>
</dbReference>
<name>A0A650ELX0_9BACT</name>
<feature type="transmembrane region" description="Helical" evidence="1">
    <location>
        <begin position="274"/>
        <end position="297"/>
    </location>
</feature>
<feature type="domain" description="GGDEF" evidence="3">
    <location>
        <begin position="338"/>
        <end position="469"/>
    </location>
</feature>
<dbReference type="SUPFAM" id="SSF141868">
    <property type="entry name" value="EAL domain-like"/>
    <property type="match status" value="1"/>
</dbReference>